<dbReference type="PROSITE" id="PS50818">
    <property type="entry name" value="INTEIN_C_TER"/>
    <property type="match status" value="1"/>
</dbReference>
<dbReference type="FunFam" id="3.40.50.11500:FF:000001">
    <property type="entry name" value="Putative DENN domain-containing protein 1A"/>
    <property type="match status" value="1"/>
</dbReference>
<organism evidence="19 20">
    <name type="scientific">Dendroctonus ponderosae</name>
    <name type="common">Mountain pine beetle</name>
    <dbReference type="NCBI Taxonomy" id="77166"/>
    <lineage>
        <taxon>Eukaryota</taxon>
        <taxon>Metazoa</taxon>
        <taxon>Ecdysozoa</taxon>
        <taxon>Arthropoda</taxon>
        <taxon>Hexapoda</taxon>
        <taxon>Insecta</taxon>
        <taxon>Pterygota</taxon>
        <taxon>Neoptera</taxon>
        <taxon>Endopterygota</taxon>
        <taxon>Coleoptera</taxon>
        <taxon>Polyphaga</taxon>
        <taxon>Cucujiformia</taxon>
        <taxon>Curculionidae</taxon>
        <taxon>Scolytinae</taxon>
        <taxon>Dendroctonus</taxon>
    </lineage>
</organism>
<dbReference type="Pfam" id="PF00856">
    <property type="entry name" value="SET"/>
    <property type="match status" value="1"/>
</dbReference>
<dbReference type="InterPro" id="IPR033467">
    <property type="entry name" value="Tesmin/TSO1-like_CXC"/>
</dbReference>
<dbReference type="FunFam" id="3.30.450.200:FF:000003">
    <property type="entry name" value="DENN domain containing 1A"/>
    <property type="match status" value="1"/>
</dbReference>
<evidence type="ECO:0000313" key="20">
    <source>
        <dbReference type="Proteomes" id="UP000030742"/>
    </source>
</evidence>
<dbReference type="GO" id="GO:0031507">
    <property type="term" value="P:heterochromatin formation"/>
    <property type="evidence" value="ECO:0007669"/>
    <property type="project" value="TreeGrafter"/>
</dbReference>
<dbReference type="GO" id="GO:0003682">
    <property type="term" value="F:chromatin binding"/>
    <property type="evidence" value="ECO:0007669"/>
    <property type="project" value="TreeGrafter"/>
</dbReference>
<evidence type="ECO:0000256" key="10">
    <source>
        <dbReference type="ARBA" id="ARBA00023015"/>
    </source>
</evidence>
<dbReference type="SMART" id="SM00799">
    <property type="entry name" value="DENN"/>
    <property type="match status" value="1"/>
</dbReference>
<feature type="domain" description="SET" evidence="17">
    <location>
        <begin position="602"/>
        <end position="717"/>
    </location>
</feature>
<dbReference type="Pfam" id="PF18118">
    <property type="entry name" value="PRC2_HTH_1"/>
    <property type="match status" value="1"/>
</dbReference>
<keyword evidence="5" id="KW-0489">Methyltransferase</keyword>
<dbReference type="EMBL" id="KB632352">
    <property type="protein sequence ID" value="ERL93287.1"/>
    <property type="molecule type" value="Genomic_DNA"/>
</dbReference>
<evidence type="ECO:0000256" key="12">
    <source>
        <dbReference type="ARBA" id="ARBA00023242"/>
    </source>
</evidence>
<dbReference type="SMART" id="SM00317">
    <property type="entry name" value="SET"/>
    <property type="match status" value="1"/>
</dbReference>
<dbReference type="Gene3D" id="6.10.140.1000">
    <property type="match status" value="1"/>
</dbReference>
<dbReference type="OrthoDB" id="206724at2759"/>
<sequence length="1481" mass="168230">MSKVKNTFDWKKRVKQEYLRLRQQKRYKRADDVKVAWNRNKEQMTDILISEQKRWTDGKACWVQNPDLSAHATCMKKAEVIGNEGDIQVASIKIINAVTPIPTMYTWAPIQQNFMVEDETVLHNIPYMGDEILDQDGTFIEELIKNYDGKVHGDQESGFIDDELFIELVHALMQFQEKPEEKKVEKKKEEKDLERDDLPNDEDDKQKSDLEFPSIVIFQAISSQFPDKGGSEELRDKYIELTERTDPSSPPECTPNIDGACAASVPREQTMHSFHTLFCRRCFKYDCFLHPCHPGPNLQKRRGPDLKPFCEPCGPDCYIHLEDVKEKMAAKAKQEEETERVEKEKEQERDKKRKSLVDLVEPRVAASSNSTNPRKICKQTSVDSGNEASSEDSNDNCDNGDPVSTTTSFSLLGLMGANDHNEWTGSDESLFRALHKVFLNNYCAIAQIILTKTCQQVYQFAKKEAADIPAEETMRDYTPPRKKKKKHRLWSMHCRKIQLKKDSSSNHVYNFTPCDHPGQNCDNNCPCIGAQNFCEKFCQCSSDCQNRFPGCRCKAQCNTKQCPCYLAVRECDPDLCQTCGADQFDITKITCKNVSVQRGLHKHLLMAPSDVAGWGIFLKDSAQKNEFISEYCGEIISQDEADRRGKVYDKYMCSFLFNLNNDFVVDATRKGNKIRFANHSINPNCYAKVMMVNGDHRIGIFAKRAIQPGEELFFDYRYGPTEQLKFVGIEREMDENVKHLFECFCEVVPPSEDKDAWVIQQYPDKYKDLEVLKAVPKFAYPYKFEKQHYSFVLTDLESKWTFGFCRHDPKSETAIVVLSYLPWHQSFYKFLDTTAVLMHSSRTEDLSEFLSSLYYTRISEPGKKIFVTFNRGQNTFAVDVPRPFQLPSIPENRNLTEYYNAVDTNNMMIIFASMLYERRIIFTSKQLKRLSACVQSANDIIYPMIWQHIFIPVLPLSLIDYLLAPMPFLIGVPDEVLKKVSRSEIGEVVILDADSNTVETPFDDLNNLPQDVINSLRKHLRNKSAVLGDGVSRAFLRALVQLIGGYRDALKFQPRQKVTFDEEKFIETRPVALQPFLREMLNLQIFQQFIEERLTMLNTGRGFSDEFEFELENYSAKSGSKLKQQYKEWTSSMKKEGTAFLKSVKDKVKDGGKGMKSAYKGIRSKLKEGHSAGEPHHPHSMYESGKPRSAPSSPTTKRKTLSDFTAPVASYKKDASLAIKNANLQRSASIEVGHAPSGSLAETCAQFGEHQKLQQFFGQPGKMGAAAAAPHVALYVFAVFNPKPVLPFQPPSGYPQPAAVAPGRSPPEAAARKVPQLDVMNSSKPFVVAGGRTENGDPVFFLANKSQVNVVKLTPPAQCSTSRRKPTDVTEDLICLDTASDLDDFDPLKSSSSSYSTPTDSQVPPMSVLNPLYNSSYENHEIMSNGTLIHNTSSFSRQDQDLLQDYGLHFNFSAETQSGFDSGASAEPRRINTQKQWTKFD</sequence>
<evidence type="ECO:0000256" key="15">
    <source>
        <dbReference type="SAM" id="MobiDB-lite"/>
    </source>
</evidence>
<dbReference type="Gene3D" id="2.170.270.10">
    <property type="entry name" value="SET domain"/>
    <property type="match status" value="1"/>
</dbReference>
<evidence type="ECO:0000256" key="9">
    <source>
        <dbReference type="ARBA" id="ARBA00022853"/>
    </source>
</evidence>
<protein>
    <recommendedName>
        <fullName evidence="3">[histone H3]-lysine(27) N-trimethyltransferase</fullName>
        <ecNumber evidence="3">2.1.1.356</ecNumber>
    </recommendedName>
</protein>
<evidence type="ECO:0000256" key="3">
    <source>
        <dbReference type="ARBA" id="ARBA00012186"/>
    </source>
</evidence>
<keyword evidence="13" id="KW-0968">Cytoplasmic vesicle</keyword>
<dbReference type="InterPro" id="IPR026489">
    <property type="entry name" value="CXC_dom"/>
</dbReference>
<evidence type="ECO:0000256" key="13">
    <source>
        <dbReference type="ARBA" id="ARBA00023329"/>
    </source>
</evidence>
<keyword evidence="6" id="KW-0344">Guanine-nucleotide releasing factor</keyword>
<feature type="region of interest" description="Disordered" evidence="15">
    <location>
        <begin position="179"/>
        <end position="206"/>
    </location>
</feature>
<evidence type="ECO:0000256" key="7">
    <source>
        <dbReference type="ARBA" id="ARBA00022679"/>
    </source>
</evidence>
<dbReference type="CDD" id="cd00167">
    <property type="entry name" value="SANT"/>
    <property type="match status" value="1"/>
</dbReference>
<dbReference type="EC" id="2.1.1.356" evidence="3"/>
<dbReference type="InterPro" id="IPR041355">
    <property type="entry name" value="Pre-SET_CXC"/>
</dbReference>
<evidence type="ECO:0000256" key="1">
    <source>
        <dbReference type="ARBA" id="ARBA00004123"/>
    </source>
</evidence>
<feature type="compositionally biased region" description="Polar residues" evidence="15">
    <location>
        <begin position="1471"/>
        <end position="1481"/>
    </location>
</feature>
<dbReference type="Proteomes" id="UP000030742">
    <property type="component" value="Unassembled WGS sequence"/>
</dbReference>
<evidence type="ECO:0000259" key="16">
    <source>
        <dbReference type="PROSITE" id="PS50211"/>
    </source>
</evidence>
<dbReference type="SMART" id="SM01114">
    <property type="entry name" value="CXC"/>
    <property type="match status" value="1"/>
</dbReference>
<dbReference type="InterPro" id="IPR030934">
    <property type="entry name" value="Intein_C"/>
</dbReference>
<keyword evidence="4" id="KW-0678">Repressor</keyword>
<dbReference type="PANTHER" id="PTHR45747">
    <property type="entry name" value="HISTONE-LYSINE N-METHYLTRANSFERASE E(Z)"/>
    <property type="match status" value="1"/>
</dbReference>
<dbReference type="InterPro" id="IPR001214">
    <property type="entry name" value="SET_dom"/>
</dbReference>
<evidence type="ECO:0000256" key="11">
    <source>
        <dbReference type="ARBA" id="ARBA00023163"/>
    </source>
</evidence>
<dbReference type="InterPro" id="IPR041343">
    <property type="entry name" value="PRC2_HTH_1"/>
</dbReference>
<dbReference type="GO" id="GO:0140951">
    <property type="term" value="F:histone H3K27 trimethyltransferase activity"/>
    <property type="evidence" value="ECO:0007669"/>
    <property type="project" value="UniProtKB-EC"/>
</dbReference>
<dbReference type="SMART" id="SM00717">
    <property type="entry name" value="SANT"/>
    <property type="match status" value="1"/>
</dbReference>
<dbReference type="Pfam" id="PF18264">
    <property type="entry name" value="preSET_CXC"/>
    <property type="match status" value="1"/>
</dbReference>
<evidence type="ECO:0000256" key="6">
    <source>
        <dbReference type="ARBA" id="ARBA00022658"/>
    </source>
</evidence>
<dbReference type="GO" id="GO:0032259">
    <property type="term" value="P:methylation"/>
    <property type="evidence" value="ECO:0007669"/>
    <property type="project" value="UniProtKB-KW"/>
</dbReference>
<evidence type="ECO:0000256" key="14">
    <source>
        <dbReference type="ARBA" id="ARBA00048568"/>
    </source>
</evidence>
<dbReference type="PANTHER" id="PTHR45747:SF4">
    <property type="entry name" value="HISTONE-LYSINE N-METHYLTRANSFERASE E(Z)"/>
    <property type="match status" value="1"/>
</dbReference>
<accession>U4UJJ7</accession>
<evidence type="ECO:0000256" key="2">
    <source>
        <dbReference type="ARBA" id="ARBA00004541"/>
    </source>
</evidence>
<proteinExistence type="predicted"/>
<feature type="compositionally biased region" description="Polar residues" evidence="15">
    <location>
        <begin position="366"/>
        <end position="388"/>
    </location>
</feature>
<evidence type="ECO:0000313" key="19">
    <source>
        <dbReference type="EMBL" id="ERL93287.1"/>
    </source>
</evidence>
<evidence type="ECO:0000259" key="18">
    <source>
        <dbReference type="PROSITE" id="PS51633"/>
    </source>
</evidence>
<dbReference type="InterPro" id="IPR001194">
    <property type="entry name" value="cDENN_dom"/>
</dbReference>
<comment type="catalytic activity">
    <reaction evidence="14">
        <text>L-lysyl(27)-[histone H3] + 3 S-adenosyl-L-methionine = N(6),N(6),N(6)-trimethyl-L-lysyl(27)-[histone H3] + 3 S-adenosyl-L-homocysteine + 3 H(+)</text>
        <dbReference type="Rhea" id="RHEA:60292"/>
        <dbReference type="Rhea" id="RHEA-COMP:15535"/>
        <dbReference type="Rhea" id="RHEA-COMP:15548"/>
        <dbReference type="ChEBI" id="CHEBI:15378"/>
        <dbReference type="ChEBI" id="CHEBI:29969"/>
        <dbReference type="ChEBI" id="CHEBI:57856"/>
        <dbReference type="ChEBI" id="CHEBI:59789"/>
        <dbReference type="ChEBI" id="CHEBI:61961"/>
        <dbReference type="EC" id="2.1.1.356"/>
    </reaction>
</comment>
<dbReference type="Pfam" id="PF21358">
    <property type="entry name" value="Ezh2_MCSS"/>
    <property type="match status" value="1"/>
</dbReference>
<feature type="domain" description="UDENN" evidence="16">
    <location>
        <begin position="740"/>
        <end position="1100"/>
    </location>
</feature>
<feature type="region of interest" description="Disordered" evidence="15">
    <location>
        <begin position="1167"/>
        <end position="1201"/>
    </location>
</feature>
<dbReference type="InterPro" id="IPR005112">
    <property type="entry name" value="dDENN_dom"/>
</dbReference>
<dbReference type="Pfam" id="PF03456">
    <property type="entry name" value="uDENN"/>
    <property type="match status" value="1"/>
</dbReference>
<keyword evidence="8" id="KW-0949">S-adenosyl-L-methionine</keyword>
<evidence type="ECO:0000256" key="8">
    <source>
        <dbReference type="ARBA" id="ARBA00022691"/>
    </source>
</evidence>
<feature type="region of interest" description="Disordered" evidence="15">
    <location>
        <begin position="1386"/>
        <end position="1406"/>
    </location>
</feature>
<evidence type="ECO:0000259" key="17">
    <source>
        <dbReference type="PROSITE" id="PS50280"/>
    </source>
</evidence>
<dbReference type="InterPro" id="IPR048358">
    <property type="entry name" value="EZH1/2_MCSS"/>
</dbReference>
<dbReference type="PROSITE" id="PS50211">
    <property type="entry name" value="DENN"/>
    <property type="match status" value="1"/>
</dbReference>
<reference evidence="19 20" key="1">
    <citation type="journal article" date="2013" name="Genome Biol.">
        <title>Draft genome of the mountain pine beetle, Dendroctonus ponderosae Hopkins, a major forest pest.</title>
        <authorList>
            <person name="Keeling C.I."/>
            <person name="Yuen M.M."/>
            <person name="Liao N.Y."/>
            <person name="Docking T.R."/>
            <person name="Chan S.K."/>
            <person name="Taylor G.A."/>
            <person name="Palmquist D.L."/>
            <person name="Jackman S.D."/>
            <person name="Nguyen A."/>
            <person name="Li M."/>
            <person name="Henderson H."/>
            <person name="Janes J.K."/>
            <person name="Zhao Y."/>
            <person name="Pandoh P."/>
            <person name="Moore R."/>
            <person name="Sperling F.A."/>
            <person name="Huber D.P."/>
            <person name="Birol I."/>
            <person name="Jones S.J."/>
            <person name="Bohlmann J."/>
        </authorList>
    </citation>
    <scope>NUCLEOTIDE SEQUENCE</scope>
</reference>
<dbReference type="SMART" id="SM00801">
    <property type="entry name" value="dDENN"/>
    <property type="match status" value="1"/>
</dbReference>
<dbReference type="FunFam" id="2.170.270.10:FF:000001">
    <property type="entry name" value="Putative histone-lysine N-methyltransferase EZH2"/>
    <property type="match status" value="1"/>
</dbReference>
<comment type="subcellular location">
    <subcellularLocation>
        <location evidence="2">Cytoplasmic vesicle</location>
    </subcellularLocation>
    <subcellularLocation>
        <location evidence="1">Nucleus</location>
    </subcellularLocation>
</comment>
<keyword evidence="9" id="KW-0156">Chromatin regulator</keyword>
<dbReference type="Pfam" id="PF03455">
    <property type="entry name" value="dDENN"/>
    <property type="match status" value="1"/>
</dbReference>
<dbReference type="InterPro" id="IPR043153">
    <property type="entry name" value="DENN_C"/>
</dbReference>
<dbReference type="PROSITE" id="PS51633">
    <property type="entry name" value="CXC"/>
    <property type="match status" value="1"/>
</dbReference>
<name>U4UJJ7_DENPD</name>
<dbReference type="GO" id="GO:0031410">
    <property type="term" value="C:cytoplasmic vesicle"/>
    <property type="evidence" value="ECO:0007669"/>
    <property type="project" value="UniProtKB-SubCell"/>
</dbReference>
<dbReference type="Pfam" id="PF02141">
    <property type="entry name" value="DENN"/>
    <property type="match status" value="1"/>
</dbReference>
<dbReference type="CDD" id="cd19218">
    <property type="entry name" value="SET_EZH2"/>
    <property type="match status" value="1"/>
</dbReference>
<feature type="region of interest" description="Disordered" evidence="15">
    <location>
        <begin position="330"/>
        <end position="402"/>
    </location>
</feature>
<dbReference type="InterPro" id="IPR046341">
    <property type="entry name" value="SET_dom_sf"/>
</dbReference>
<dbReference type="InterPro" id="IPR001005">
    <property type="entry name" value="SANT/Myb"/>
</dbReference>
<evidence type="ECO:0000256" key="5">
    <source>
        <dbReference type="ARBA" id="ARBA00022603"/>
    </source>
</evidence>
<dbReference type="SUPFAM" id="SSF82199">
    <property type="entry name" value="SET domain"/>
    <property type="match status" value="1"/>
</dbReference>
<keyword evidence="7" id="KW-0808">Transferase</keyword>
<feature type="domain" description="CXC" evidence="18">
    <location>
        <begin position="494"/>
        <end position="595"/>
    </location>
</feature>
<evidence type="ECO:0000256" key="4">
    <source>
        <dbReference type="ARBA" id="ARBA00022491"/>
    </source>
</evidence>
<feature type="compositionally biased region" description="Basic and acidic residues" evidence="15">
    <location>
        <begin position="1167"/>
        <end position="1177"/>
    </location>
</feature>
<dbReference type="GO" id="GO:0035098">
    <property type="term" value="C:ESC/E(Z) complex"/>
    <property type="evidence" value="ECO:0007669"/>
    <property type="project" value="TreeGrafter"/>
</dbReference>
<dbReference type="InterPro" id="IPR005113">
    <property type="entry name" value="uDENN_dom"/>
</dbReference>
<keyword evidence="11" id="KW-0804">Transcription</keyword>
<gene>
    <name evidence="19" type="ORF">D910_10583</name>
</gene>
<keyword evidence="10" id="KW-0805">Transcription regulation</keyword>
<keyword evidence="12" id="KW-0539">Nucleus</keyword>
<dbReference type="PROSITE" id="PS50280">
    <property type="entry name" value="SET"/>
    <property type="match status" value="1"/>
</dbReference>
<dbReference type="GO" id="GO:0005085">
    <property type="term" value="F:guanyl-nucleotide exchange factor activity"/>
    <property type="evidence" value="ECO:0007669"/>
    <property type="project" value="UniProtKB-KW"/>
</dbReference>
<dbReference type="InterPro" id="IPR044439">
    <property type="entry name" value="EZH2_SET"/>
</dbReference>
<dbReference type="Gene3D" id="3.30.450.200">
    <property type="match status" value="1"/>
</dbReference>
<feature type="compositionally biased region" description="Low complexity" evidence="15">
    <location>
        <begin position="1388"/>
        <end position="1401"/>
    </location>
</feature>
<dbReference type="SMART" id="SM00800">
    <property type="entry name" value="uDENN"/>
    <property type="match status" value="1"/>
</dbReference>
<dbReference type="InterPro" id="IPR037516">
    <property type="entry name" value="Tripartite_DENN"/>
</dbReference>
<feature type="compositionally biased region" description="Basic and acidic residues" evidence="15">
    <location>
        <begin position="330"/>
        <end position="350"/>
    </location>
</feature>
<feature type="region of interest" description="Disordered" evidence="15">
    <location>
        <begin position="1458"/>
        <end position="1481"/>
    </location>
</feature>
<dbReference type="STRING" id="77166.U4UJJ7"/>
<dbReference type="InterPro" id="IPR045318">
    <property type="entry name" value="EZH1/2-like"/>
</dbReference>
<dbReference type="Gene3D" id="3.40.50.11500">
    <property type="match status" value="1"/>
</dbReference>